<keyword evidence="3" id="KW-1185">Reference proteome</keyword>
<dbReference type="GeneID" id="82890882"/>
<accession>A0ABY5V156</accession>
<dbReference type="Pfam" id="PF20469">
    <property type="entry name" value="OLD-like_TOPRIM"/>
    <property type="match status" value="1"/>
</dbReference>
<organism evidence="2 3">
    <name type="scientific">Alistipes ihumii AP11</name>
    <dbReference type="NCBI Taxonomy" id="1211813"/>
    <lineage>
        <taxon>Bacteria</taxon>
        <taxon>Pseudomonadati</taxon>
        <taxon>Bacteroidota</taxon>
        <taxon>Bacteroidia</taxon>
        <taxon>Bacteroidales</taxon>
        <taxon>Rikenellaceae</taxon>
        <taxon>Alistipes</taxon>
    </lineage>
</organism>
<feature type="domain" description="OLD protein-like TOPRIM" evidence="1">
    <location>
        <begin position="61"/>
        <end position="90"/>
    </location>
</feature>
<gene>
    <name evidence="2" type="ORF">NQ491_04070</name>
</gene>
<proteinExistence type="predicted"/>
<protein>
    <recommendedName>
        <fullName evidence="1">OLD protein-like TOPRIM domain-containing protein</fullName>
    </recommendedName>
</protein>
<reference evidence="2" key="1">
    <citation type="journal article" date="2022" name="Cell">
        <title>Design, construction, and in vivo augmentation of a complex gut microbiome.</title>
        <authorList>
            <person name="Cheng A.G."/>
            <person name="Ho P.Y."/>
            <person name="Aranda-Diaz A."/>
            <person name="Jain S."/>
            <person name="Yu F.B."/>
            <person name="Meng X."/>
            <person name="Wang M."/>
            <person name="Iakiviak M."/>
            <person name="Nagashima K."/>
            <person name="Zhao A."/>
            <person name="Murugkar P."/>
            <person name="Patil A."/>
            <person name="Atabakhsh K."/>
            <person name="Weakley A."/>
            <person name="Yan J."/>
            <person name="Brumbaugh A.R."/>
            <person name="Higginbottom S."/>
            <person name="Dimas A."/>
            <person name="Shiver A.L."/>
            <person name="Deutschbauer A."/>
            <person name="Neff N."/>
            <person name="Sonnenburg J.L."/>
            <person name="Huang K.C."/>
            <person name="Fischbach M.A."/>
        </authorList>
    </citation>
    <scope>NUCLEOTIDE SEQUENCE</scope>
    <source>
        <strain evidence="2">AP11</strain>
    </source>
</reference>
<name>A0ABY5V156_9BACT</name>
<sequence>MTFDFLASFANAKVLKNIREDRKIIEVFIANQNAQADENAKRLSGMRFLEKYMYLGTCNLFFADKIIMVEGITEKIILPQLLKKIRYIQLNMV</sequence>
<dbReference type="RefSeq" id="WP_019246310.1">
    <property type="nucleotide sequence ID" value="NZ_CAPH01000015.1"/>
</dbReference>
<dbReference type="InterPro" id="IPR034139">
    <property type="entry name" value="TOPRIM_OLD"/>
</dbReference>
<evidence type="ECO:0000313" key="3">
    <source>
        <dbReference type="Proteomes" id="UP001059295"/>
    </source>
</evidence>
<evidence type="ECO:0000313" key="2">
    <source>
        <dbReference type="EMBL" id="UWN57960.1"/>
    </source>
</evidence>
<evidence type="ECO:0000259" key="1">
    <source>
        <dbReference type="Pfam" id="PF20469"/>
    </source>
</evidence>
<dbReference type="Proteomes" id="UP001059295">
    <property type="component" value="Chromosome"/>
</dbReference>
<dbReference type="EMBL" id="CP102294">
    <property type="protein sequence ID" value="UWN57960.1"/>
    <property type="molecule type" value="Genomic_DNA"/>
</dbReference>